<sequence length="459" mass="48880">MSSGPLPPSPGQFLVVGFGGICLDYLAVVTTFPKPDDKTRSSSMKIQGGGDAANTVTCLARLGVRTRLISKLADDVHGKSLLEELTADGVDTSFLVVAKDGQTPFSYIIVDQSTRTRTCIFTPGFPLMEPVDVSPDIESALEGANFVYFDARYADTAIVVAQEAAKQNIPILLDAEKKRPGLDDLLDLSDYVVCSAKFPQAWTEASSLPSALISMLLRLPKLKFAIVTLGEHGCLMLERSSEEKPLMGEEDANRLWRSLKQDKDDSKAEPTCIPSEVVKLKANGIGTLTGRLFVFTAERIPPSELVDTTGAGDAFIGAVLYALCMNMIPENMLPFAATVAAAGCKELGARTGLPHATHPRLARFLGQTDNSAKSNGECLSHIGPILSHVDMEPASTASVSVSELGARTGLPYRTHPRLAPVLGQTDDSAKPNGECLSHNGQIMSHVDMVLVPAAASVSV</sequence>
<dbReference type="PROSITE" id="PS00584">
    <property type="entry name" value="PFKB_KINASES_2"/>
    <property type="match status" value="1"/>
</dbReference>
<keyword evidence="2 4" id="KW-0808">Transferase</keyword>
<dbReference type="AlphaFoldDB" id="A0ABD3JLT1"/>
<dbReference type="PRINTS" id="PR00990">
    <property type="entry name" value="RIBOKINASE"/>
</dbReference>
<keyword evidence="3 4" id="KW-0418">Kinase</keyword>
<name>A0ABD3JLT1_EUCGL</name>
<dbReference type="Pfam" id="PF00294">
    <property type="entry name" value="PfkB"/>
    <property type="match status" value="2"/>
</dbReference>
<evidence type="ECO:0000313" key="7">
    <source>
        <dbReference type="Proteomes" id="UP001634007"/>
    </source>
</evidence>
<proteinExistence type="inferred from homology"/>
<dbReference type="PANTHER" id="PTHR42774">
    <property type="entry name" value="PHOSPHOTRANSFERASE SYSTEM TRANSPORT PROTEIN"/>
    <property type="match status" value="1"/>
</dbReference>
<dbReference type="InterPro" id="IPR002173">
    <property type="entry name" value="Carboh/pur_kinase_PfkB_CS"/>
</dbReference>
<feature type="domain" description="Carbohydrate kinase PfkB" evidence="5">
    <location>
        <begin position="16"/>
        <end position="241"/>
    </location>
</feature>
<evidence type="ECO:0000256" key="3">
    <source>
        <dbReference type="ARBA" id="ARBA00022777"/>
    </source>
</evidence>
<dbReference type="Gene3D" id="3.40.1190.20">
    <property type="match status" value="1"/>
</dbReference>
<evidence type="ECO:0000256" key="1">
    <source>
        <dbReference type="ARBA" id="ARBA00010688"/>
    </source>
</evidence>
<evidence type="ECO:0000256" key="4">
    <source>
        <dbReference type="RuleBase" id="RU003704"/>
    </source>
</evidence>
<dbReference type="SUPFAM" id="SSF53613">
    <property type="entry name" value="Ribokinase-like"/>
    <property type="match status" value="1"/>
</dbReference>
<dbReference type="InterPro" id="IPR052562">
    <property type="entry name" value="Ketohexokinase-related"/>
</dbReference>
<comment type="caution">
    <text evidence="6">The sequence shown here is derived from an EMBL/GenBank/DDBJ whole genome shotgun (WGS) entry which is preliminary data.</text>
</comment>
<gene>
    <name evidence="6" type="ORF">ACJRO7_030223</name>
</gene>
<comment type="similarity">
    <text evidence="1 4">Belongs to the carbohydrate kinase PfkB family.</text>
</comment>
<protein>
    <recommendedName>
        <fullName evidence="5">Carbohydrate kinase PfkB domain-containing protein</fullName>
    </recommendedName>
</protein>
<dbReference type="EMBL" id="JBJKBG010000008">
    <property type="protein sequence ID" value="KAL3725171.1"/>
    <property type="molecule type" value="Genomic_DNA"/>
</dbReference>
<evidence type="ECO:0000256" key="2">
    <source>
        <dbReference type="ARBA" id="ARBA00022679"/>
    </source>
</evidence>
<accession>A0ABD3JLT1</accession>
<organism evidence="6 7">
    <name type="scientific">Eucalyptus globulus</name>
    <name type="common">Tasmanian blue gum</name>
    <dbReference type="NCBI Taxonomy" id="34317"/>
    <lineage>
        <taxon>Eukaryota</taxon>
        <taxon>Viridiplantae</taxon>
        <taxon>Streptophyta</taxon>
        <taxon>Embryophyta</taxon>
        <taxon>Tracheophyta</taxon>
        <taxon>Spermatophyta</taxon>
        <taxon>Magnoliopsida</taxon>
        <taxon>eudicotyledons</taxon>
        <taxon>Gunneridae</taxon>
        <taxon>Pentapetalae</taxon>
        <taxon>rosids</taxon>
        <taxon>malvids</taxon>
        <taxon>Myrtales</taxon>
        <taxon>Myrtaceae</taxon>
        <taxon>Myrtoideae</taxon>
        <taxon>Eucalypteae</taxon>
        <taxon>Eucalyptus</taxon>
    </lineage>
</organism>
<dbReference type="InterPro" id="IPR011611">
    <property type="entry name" value="PfkB_dom"/>
</dbReference>
<feature type="domain" description="Carbohydrate kinase PfkB" evidence="5">
    <location>
        <begin position="277"/>
        <end position="355"/>
    </location>
</feature>
<dbReference type="GO" id="GO:0016301">
    <property type="term" value="F:kinase activity"/>
    <property type="evidence" value="ECO:0007669"/>
    <property type="project" value="UniProtKB-KW"/>
</dbReference>
<keyword evidence="7" id="KW-1185">Reference proteome</keyword>
<dbReference type="Proteomes" id="UP001634007">
    <property type="component" value="Unassembled WGS sequence"/>
</dbReference>
<dbReference type="InterPro" id="IPR029056">
    <property type="entry name" value="Ribokinase-like"/>
</dbReference>
<dbReference type="InterPro" id="IPR002139">
    <property type="entry name" value="Ribo/fructo_kinase"/>
</dbReference>
<reference evidence="6 7" key="1">
    <citation type="submission" date="2024-11" db="EMBL/GenBank/DDBJ databases">
        <title>Chromosome-level genome assembly of Eucalyptus globulus Labill. provides insights into its genome evolution.</title>
        <authorList>
            <person name="Li X."/>
        </authorList>
    </citation>
    <scope>NUCLEOTIDE SEQUENCE [LARGE SCALE GENOMIC DNA]</scope>
    <source>
        <strain evidence="6">CL2024</strain>
        <tissue evidence="6">Fresh tender leaves</tissue>
    </source>
</reference>
<evidence type="ECO:0000313" key="6">
    <source>
        <dbReference type="EMBL" id="KAL3725171.1"/>
    </source>
</evidence>
<dbReference type="PANTHER" id="PTHR42774:SF3">
    <property type="entry name" value="KETOHEXOKINASE"/>
    <property type="match status" value="1"/>
</dbReference>
<evidence type="ECO:0000259" key="5">
    <source>
        <dbReference type="Pfam" id="PF00294"/>
    </source>
</evidence>